<dbReference type="PROSITE" id="PS51635">
    <property type="entry name" value="PNPLA"/>
    <property type="match status" value="1"/>
</dbReference>
<dbReference type="Pfam" id="PF11856">
    <property type="entry name" value="DUF3376"/>
    <property type="match status" value="1"/>
</dbReference>
<feature type="region of interest" description="Disordered" evidence="3">
    <location>
        <begin position="360"/>
        <end position="379"/>
    </location>
</feature>
<protein>
    <submittedName>
        <fullName evidence="5">Patatin-like protein</fullName>
    </submittedName>
</protein>
<dbReference type="GO" id="GO:0016042">
    <property type="term" value="P:lipid catabolic process"/>
    <property type="evidence" value="ECO:0007669"/>
    <property type="project" value="UniProtKB-UniRule"/>
</dbReference>
<feature type="short sequence motif" description="GXSXG" evidence="2">
    <location>
        <begin position="77"/>
        <end position="81"/>
    </location>
</feature>
<dbReference type="InterPro" id="IPR002641">
    <property type="entry name" value="PNPLA_dom"/>
</dbReference>
<organism evidence="5 6">
    <name type="scientific">Novosphingobium aureum</name>
    <dbReference type="NCBI Taxonomy" id="2792964"/>
    <lineage>
        <taxon>Bacteria</taxon>
        <taxon>Pseudomonadati</taxon>
        <taxon>Pseudomonadota</taxon>
        <taxon>Alphaproteobacteria</taxon>
        <taxon>Sphingomonadales</taxon>
        <taxon>Sphingomonadaceae</taxon>
        <taxon>Novosphingobium</taxon>
    </lineage>
</organism>
<dbReference type="Pfam" id="PF01734">
    <property type="entry name" value="Patatin"/>
    <property type="match status" value="1"/>
</dbReference>
<keyword evidence="2" id="KW-0378">Hydrolase</keyword>
<feature type="active site" description="Nucleophile" evidence="2">
    <location>
        <position position="79"/>
    </location>
</feature>
<evidence type="ECO:0000259" key="4">
    <source>
        <dbReference type="PROSITE" id="PS51635"/>
    </source>
</evidence>
<keyword evidence="2" id="KW-0442">Lipid degradation</keyword>
<evidence type="ECO:0000256" key="1">
    <source>
        <dbReference type="ARBA" id="ARBA00023098"/>
    </source>
</evidence>
<dbReference type="AlphaFoldDB" id="A0A931HBZ5"/>
<dbReference type="InterPro" id="IPR024282">
    <property type="entry name" value="DUF3376"/>
</dbReference>
<gene>
    <name evidence="5" type="ORF">I5E68_09405</name>
</gene>
<dbReference type="GO" id="GO:0016787">
    <property type="term" value="F:hydrolase activity"/>
    <property type="evidence" value="ECO:0007669"/>
    <property type="project" value="UniProtKB-UniRule"/>
</dbReference>
<dbReference type="InterPro" id="IPR016035">
    <property type="entry name" value="Acyl_Trfase/lysoPLipase"/>
</dbReference>
<keyword evidence="6" id="KW-1185">Reference proteome</keyword>
<feature type="active site" description="Proton acceptor" evidence="2">
    <location>
        <position position="319"/>
    </location>
</feature>
<keyword evidence="1 2" id="KW-0443">Lipid metabolism</keyword>
<evidence type="ECO:0000256" key="3">
    <source>
        <dbReference type="SAM" id="MobiDB-lite"/>
    </source>
</evidence>
<dbReference type="SUPFAM" id="SSF52151">
    <property type="entry name" value="FabD/lysophospholipase-like"/>
    <property type="match status" value="1"/>
</dbReference>
<reference evidence="5" key="1">
    <citation type="submission" date="2020-11" db="EMBL/GenBank/DDBJ databases">
        <title>Novosphingobium aureum sp. nov., a marine bacterium isolated from sediment of a salt flat.</title>
        <authorList>
            <person name="Yoo Y."/>
            <person name="Kim J.-J."/>
        </authorList>
    </citation>
    <scope>NUCLEOTIDE SEQUENCE</scope>
    <source>
        <strain evidence="5">YJ-S2-02</strain>
    </source>
</reference>
<name>A0A931HBZ5_9SPHN</name>
<dbReference type="InterPro" id="IPR019894">
    <property type="entry name" value="Patatin-related_protein"/>
</dbReference>
<proteinExistence type="predicted"/>
<dbReference type="NCBIfam" id="TIGR03607">
    <property type="entry name" value="patatin-like protein"/>
    <property type="match status" value="1"/>
</dbReference>
<comment type="caution">
    <text evidence="5">The sequence shown here is derived from an EMBL/GenBank/DDBJ whole genome shotgun (WGS) entry which is preliminary data.</text>
</comment>
<dbReference type="EMBL" id="JADZGI010000001">
    <property type="protein sequence ID" value="MBH0113161.1"/>
    <property type="molecule type" value="Genomic_DNA"/>
</dbReference>
<evidence type="ECO:0000313" key="6">
    <source>
        <dbReference type="Proteomes" id="UP000617634"/>
    </source>
</evidence>
<sequence length="801" mass="88414">MRQKELRIALVCYGGVSLAVYMHGVTKELWKALRASQALWSGDSPPEGATGVYWALLRRLEVEGNLRLRIIADSIAGASAGGINSVFLAQAIHSGQSLEPLTDLWLECADIDVLLDPDARPWSAATKFWARPLVSYLLHRPDNVVTASVAPETRAEVREKLSRLIRSRWFEPPFSGPHFSGLLARALEAMAAAPLGRPLLPAGHPLDLFVTTTDFKGHPETLRLHSPRRVLENEHRLTIDFHATTPSEPGRGLAPLPELVLAARATASFPGAFPAMQLAEIDAMAHERGHAWPGRDEFLHRVMPEHMARGDIASVSLIDGSVLVNAPFADAMSVLRNRPAAREVDRRVVYIDPTPATLLGGTTPAQVEPANDGDKADKARPARGPGFFSVIFGSLSSIPREQPIRDNLEAIEAHSREIATLRGIVIALRPEIEETVEKLFGHTLFLDHPTPKRLAAWRAKAQRAAIEQAGFAYHGYAQVKFSSLLEGLARTVIEAAPEALAGHSVEATARFLAGHLFATDLKQPDALRGAGSAELIQFLRDHDLSFRIRRLRFLTRRVTQDWEADDSVSETDRDTAREAFYGAISLYRERESATALGTRFPEIAANLFTQPGAVIEAIARQRRLADVDARVDTIMAEAMAAMPPTLRRRILLAYLGFPFYDTATLPLLRGEGLNEFDPIRVDRVSPEDCNAIRTGGAAHTLRGTEFYTFGAFFSRAYRENDYLWGRLHGAERIIDLIVSTLPAGHEMPASEIRNVRMAAFLAILDEEEDRLDADPYLVRRIRDEVMRAAQKTGPLDDEAGL</sequence>
<accession>A0A931HBZ5</accession>
<dbReference type="RefSeq" id="WP_197163190.1">
    <property type="nucleotide sequence ID" value="NZ_JADZGI010000001.1"/>
</dbReference>
<comment type="caution">
    <text evidence="2">Lacks conserved residue(s) required for the propagation of feature annotation.</text>
</comment>
<dbReference type="Proteomes" id="UP000617634">
    <property type="component" value="Unassembled WGS sequence"/>
</dbReference>
<evidence type="ECO:0000313" key="5">
    <source>
        <dbReference type="EMBL" id="MBH0113161.1"/>
    </source>
</evidence>
<evidence type="ECO:0000256" key="2">
    <source>
        <dbReference type="PROSITE-ProRule" id="PRU01161"/>
    </source>
</evidence>
<dbReference type="Gene3D" id="3.40.1090.10">
    <property type="entry name" value="Cytosolic phospholipase A2 catalytic domain"/>
    <property type="match status" value="1"/>
</dbReference>
<feature type="domain" description="PNPLA" evidence="4">
    <location>
        <begin position="10"/>
        <end position="332"/>
    </location>
</feature>